<evidence type="ECO:0000313" key="3">
    <source>
        <dbReference type="Proteomes" id="UP001595976"/>
    </source>
</evidence>
<reference evidence="3" key="1">
    <citation type="journal article" date="2019" name="Int. J. Syst. Evol. Microbiol.">
        <title>The Global Catalogue of Microorganisms (GCM) 10K type strain sequencing project: providing services to taxonomists for standard genome sequencing and annotation.</title>
        <authorList>
            <consortium name="The Broad Institute Genomics Platform"/>
            <consortium name="The Broad Institute Genome Sequencing Center for Infectious Disease"/>
            <person name="Wu L."/>
            <person name="Ma J."/>
        </authorList>
    </citation>
    <scope>NUCLEOTIDE SEQUENCE [LARGE SCALE GENOMIC DNA]</scope>
    <source>
        <strain evidence="3">CGMCC 1.15643</strain>
    </source>
</reference>
<keyword evidence="3" id="KW-1185">Reference proteome</keyword>
<dbReference type="RefSeq" id="WP_377785499.1">
    <property type="nucleotide sequence ID" value="NZ_JBHSLI010000010.1"/>
</dbReference>
<evidence type="ECO:0000259" key="1">
    <source>
        <dbReference type="Pfam" id="PF20172"/>
    </source>
</evidence>
<dbReference type="InterPro" id="IPR046668">
    <property type="entry name" value="DUF6538"/>
</dbReference>
<dbReference type="Proteomes" id="UP001595976">
    <property type="component" value="Unassembled WGS sequence"/>
</dbReference>
<dbReference type="EMBL" id="JBHSLI010000010">
    <property type="protein sequence ID" value="MFC5295342.1"/>
    <property type="molecule type" value="Genomic_DNA"/>
</dbReference>
<name>A0ABW0F816_9HYPH</name>
<feature type="domain" description="DUF6538" evidence="1">
    <location>
        <begin position="15"/>
        <end position="63"/>
    </location>
</feature>
<dbReference type="Pfam" id="PF20172">
    <property type="entry name" value="DUF6538"/>
    <property type="match status" value="1"/>
</dbReference>
<evidence type="ECO:0000313" key="2">
    <source>
        <dbReference type="EMBL" id="MFC5295342.1"/>
    </source>
</evidence>
<organism evidence="2 3">
    <name type="scientific">Bosea minatitlanensis</name>
    <dbReference type="NCBI Taxonomy" id="128782"/>
    <lineage>
        <taxon>Bacteria</taxon>
        <taxon>Pseudomonadati</taxon>
        <taxon>Pseudomonadota</taxon>
        <taxon>Alphaproteobacteria</taxon>
        <taxon>Hyphomicrobiales</taxon>
        <taxon>Boseaceae</taxon>
        <taxon>Bosea</taxon>
    </lineage>
</organism>
<feature type="non-terminal residue" evidence="2">
    <location>
        <position position="64"/>
    </location>
</feature>
<accession>A0ABW0F816</accession>
<proteinExistence type="predicted"/>
<sequence>MPRFGLVPFTKQDVKGGIFRFRLQLPDDVFERLVATGTAGVRRTVTFSLRTRDPMAARSRALRA</sequence>
<gene>
    <name evidence="2" type="ORF">ACFPK2_20325</name>
</gene>
<protein>
    <submittedName>
        <fullName evidence="2">DUF6538 domain-containing protein</fullName>
    </submittedName>
</protein>
<comment type="caution">
    <text evidence="2">The sequence shown here is derived from an EMBL/GenBank/DDBJ whole genome shotgun (WGS) entry which is preliminary data.</text>
</comment>